<dbReference type="AlphaFoldDB" id="W8ES99"/>
<feature type="compositionally biased region" description="Low complexity" evidence="1">
    <location>
        <begin position="41"/>
        <end position="64"/>
    </location>
</feature>
<keyword evidence="3" id="KW-1185">Reference proteome</keyword>
<evidence type="ECO:0000313" key="2">
    <source>
        <dbReference type="EMBL" id="AHJ96014.1"/>
    </source>
</evidence>
<evidence type="ECO:0000313" key="3">
    <source>
        <dbReference type="Proteomes" id="UP000019423"/>
    </source>
</evidence>
<dbReference type="HOGENOM" id="CLU_1145980_0_0_10"/>
<name>W8ES99_9BACT</name>
<evidence type="ECO:0000256" key="1">
    <source>
        <dbReference type="SAM" id="MobiDB-lite"/>
    </source>
</evidence>
<dbReference type="Proteomes" id="UP000019423">
    <property type="component" value="Chromosome"/>
</dbReference>
<dbReference type="eggNOG" id="COG2885">
    <property type="taxonomic scope" value="Bacteria"/>
</dbReference>
<protein>
    <submittedName>
        <fullName evidence="2">Uncharacterized protein</fullName>
    </submittedName>
</protein>
<proteinExistence type="predicted"/>
<dbReference type="KEGG" id="hsw:Hsw_0419"/>
<sequence length="242" mass="26305">MSNQVHSPPMKRTLRYLSFVFAVTTTLSACGSKDKAEETTTETQTVTTSTAAPAPEETPEATPATATAATFDINTVPVSAANLGGFPYLSALKGYEVNTSNSEDYDFEMAYVYDGKNLVPIEGKVSQRLFDESNGEKKASELMIQRNYETLLTGLGAVKVFAGKVPQEAIDKIGSDAVYKHGKWSVSTDHETSTYVIRQKDKEVWAQVTPLGSDGDYNLTVTERAAMPQQATVLPAEELKKN</sequence>
<dbReference type="PATRIC" id="fig|1227739.3.peg.684"/>
<dbReference type="STRING" id="1227739.Hsw_0419"/>
<organism evidence="2 3">
    <name type="scientific">Hymenobacter swuensis DY53</name>
    <dbReference type="NCBI Taxonomy" id="1227739"/>
    <lineage>
        <taxon>Bacteria</taxon>
        <taxon>Pseudomonadati</taxon>
        <taxon>Bacteroidota</taxon>
        <taxon>Cytophagia</taxon>
        <taxon>Cytophagales</taxon>
        <taxon>Hymenobacteraceae</taxon>
        <taxon>Hymenobacter</taxon>
    </lineage>
</organism>
<accession>W8ES99</accession>
<gene>
    <name evidence="2" type="ORF">Hsw_0419</name>
</gene>
<feature type="region of interest" description="Disordered" evidence="1">
    <location>
        <begin position="31"/>
        <end position="64"/>
    </location>
</feature>
<dbReference type="EMBL" id="CP007145">
    <property type="protein sequence ID" value="AHJ96014.1"/>
    <property type="molecule type" value="Genomic_DNA"/>
</dbReference>
<reference evidence="2 3" key="1">
    <citation type="submission" date="2014-01" db="EMBL/GenBank/DDBJ databases">
        <title>Complete genome sequence of ionizing-radiation resistance bacterium Hymenobacter swuensis DY53.</title>
        <authorList>
            <person name="Jung J.-H."/>
            <person name="Jeong S.-W."/>
            <person name="Joe M.-H."/>
            <person name="Cho y.-j."/>
            <person name="Kim M.-K."/>
            <person name="Lim S.-Y."/>
        </authorList>
    </citation>
    <scope>NUCLEOTIDE SEQUENCE [LARGE SCALE GENOMIC DNA]</scope>
    <source>
        <strain evidence="2 3">DY53</strain>
    </source>
</reference>